<gene>
    <name evidence="1" type="ORF">GAP32_118A</name>
</gene>
<dbReference type="RefSeq" id="YP_006987222.1">
    <property type="nucleotide sequence ID" value="NC_019401.1"/>
</dbReference>
<organism evidence="1 2">
    <name type="scientific">Cronobacter phage vB_CsaM_GAP32</name>
    <dbReference type="NCBI Taxonomy" id="1141136"/>
    <lineage>
        <taxon>Viruses</taxon>
        <taxon>Duplodnaviria</taxon>
        <taxon>Heunggongvirae</taxon>
        <taxon>Uroviricota</taxon>
        <taxon>Caudoviricetes</taxon>
        <taxon>Mimasvirus</taxon>
        <taxon>Mimasvirus GAP32</taxon>
    </lineage>
</organism>
<evidence type="ECO:0008006" key="3">
    <source>
        <dbReference type="Google" id="ProtNLM"/>
    </source>
</evidence>
<dbReference type="InterPro" id="IPR057389">
    <property type="entry name" value="Zn-bd_phage"/>
</dbReference>
<sequence>MKNDKDLTKNEKRLYSGSWVDEQENAKKNVVCTRCFSTYFLQSAPRTVPGTDGYYTKEPQCPNCGCRLYFTHLTGKHE</sequence>
<keyword evidence="2" id="KW-1185">Reference proteome</keyword>
<dbReference type="GeneID" id="13993857"/>
<protein>
    <recommendedName>
        <fullName evidence="3">Phage protein</fullName>
    </recommendedName>
</protein>
<dbReference type="EMBL" id="JN882285">
    <property type="protein sequence ID" value="AFC21567.1"/>
    <property type="molecule type" value="Genomic_DNA"/>
</dbReference>
<name>K4F798_9CAUD</name>
<dbReference type="KEGG" id="vg:13993857"/>
<dbReference type="Pfam" id="PF23903">
    <property type="entry name" value="Phage_zn_bind_2"/>
    <property type="match status" value="1"/>
</dbReference>
<dbReference type="Proteomes" id="UP000000457">
    <property type="component" value="Segment"/>
</dbReference>
<dbReference type="OrthoDB" id="26079at10239"/>
<evidence type="ECO:0000313" key="2">
    <source>
        <dbReference type="Proteomes" id="UP000000457"/>
    </source>
</evidence>
<evidence type="ECO:0000313" key="1">
    <source>
        <dbReference type="EMBL" id="AFC21567.1"/>
    </source>
</evidence>
<reference evidence="1 2" key="1">
    <citation type="journal article" date="2014" name="Virology">
        <title>Supersize me: Cronobacter sakazakii phage GAP32.</title>
        <authorList>
            <person name="Abbasifar R."/>
            <person name="Griffiths M.W."/>
            <person name="Sabour P.M."/>
            <person name="Ackermann H.-W."/>
            <person name="Vandersteegen K."/>
            <person name="Lavigne R."/>
            <person name="Noben J.-P."/>
            <person name="Villa A.A."/>
            <person name="Abbasifar A."/>
            <person name="Nash J.H.E."/>
            <person name="Kropinski A.M."/>
        </authorList>
    </citation>
    <scope>NUCLEOTIDE SEQUENCE [LARGE SCALE GENOMIC DNA]</scope>
    <source>
        <strain evidence="1">GAP-32</strain>
    </source>
</reference>
<accession>K4F798</accession>
<proteinExistence type="predicted"/>